<evidence type="ECO:0000313" key="3">
    <source>
        <dbReference type="Proteomes" id="UP001189429"/>
    </source>
</evidence>
<dbReference type="Proteomes" id="UP001189429">
    <property type="component" value="Unassembled WGS sequence"/>
</dbReference>
<keyword evidence="3" id="KW-1185">Reference proteome</keyword>
<proteinExistence type="predicted"/>
<accession>A0ABN9XC02</accession>
<keyword evidence="1" id="KW-0472">Membrane</keyword>
<feature type="transmembrane region" description="Helical" evidence="1">
    <location>
        <begin position="82"/>
        <end position="101"/>
    </location>
</feature>
<evidence type="ECO:0000313" key="2">
    <source>
        <dbReference type="EMBL" id="CAK0895367.1"/>
    </source>
</evidence>
<comment type="caution">
    <text evidence="2">The sequence shown here is derived from an EMBL/GenBank/DDBJ whole genome shotgun (WGS) entry which is preliminary data.</text>
</comment>
<gene>
    <name evidence="2" type="ORF">PCOR1329_LOCUS74134</name>
</gene>
<reference evidence="2" key="1">
    <citation type="submission" date="2023-10" db="EMBL/GenBank/DDBJ databases">
        <authorList>
            <person name="Chen Y."/>
            <person name="Shah S."/>
            <person name="Dougan E. K."/>
            <person name="Thang M."/>
            <person name="Chan C."/>
        </authorList>
    </citation>
    <scope>NUCLEOTIDE SEQUENCE [LARGE SCALE GENOMIC DNA]</scope>
</reference>
<sequence length="132" mass="14175">MKEDHHSRHPWGILKSTSGAVLRGAWRFVSSFCPLQVTLLPNSGCHLAGRYCHHSLGAPPAPGHAFSARFVIQLAANQSGSICTASLLLPLPLLLLLFPFLRGPPSAPSLPEAAMSWRAKLAVQNSCTTHFA</sequence>
<keyword evidence="1" id="KW-1133">Transmembrane helix</keyword>
<dbReference type="EMBL" id="CAUYUJ010020027">
    <property type="protein sequence ID" value="CAK0895367.1"/>
    <property type="molecule type" value="Genomic_DNA"/>
</dbReference>
<evidence type="ECO:0000256" key="1">
    <source>
        <dbReference type="SAM" id="Phobius"/>
    </source>
</evidence>
<name>A0ABN9XC02_9DINO</name>
<organism evidence="2 3">
    <name type="scientific">Prorocentrum cordatum</name>
    <dbReference type="NCBI Taxonomy" id="2364126"/>
    <lineage>
        <taxon>Eukaryota</taxon>
        <taxon>Sar</taxon>
        <taxon>Alveolata</taxon>
        <taxon>Dinophyceae</taxon>
        <taxon>Prorocentrales</taxon>
        <taxon>Prorocentraceae</taxon>
        <taxon>Prorocentrum</taxon>
    </lineage>
</organism>
<keyword evidence="1" id="KW-0812">Transmembrane</keyword>
<protein>
    <submittedName>
        <fullName evidence="2">Uncharacterized protein</fullName>
    </submittedName>
</protein>